<dbReference type="HOGENOM" id="CLU_033666_6_1_1"/>
<protein>
    <recommendedName>
        <fullName evidence="1">Tc1-like transposase DDE domain-containing protein</fullName>
    </recommendedName>
</protein>
<dbReference type="Proteomes" id="UP000054538">
    <property type="component" value="Unassembled WGS sequence"/>
</dbReference>
<dbReference type="InterPro" id="IPR038717">
    <property type="entry name" value="Tc1-like_DDE_dom"/>
</dbReference>
<accession>A0A0D0DAA6</accession>
<dbReference type="Gene3D" id="3.30.420.10">
    <property type="entry name" value="Ribonuclease H-like superfamily/Ribonuclease H"/>
    <property type="match status" value="1"/>
</dbReference>
<dbReference type="EMBL" id="KN825134">
    <property type="protein sequence ID" value="KIK94042.1"/>
    <property type="molecule type" value="Genomic_DNA"/>
</dbReference>
<dbReference type="Pfam" id="PF13358">
    <property type="entry name" value="DDE_3"/>
    <property type="match status" value="1"/>
</dbReference>
<dbReference type="STRING" id="930991.A0A0D0DAA6"/>
<organism evidence="2 3">
    <name type="scientific">Paxillus rubicundulus Ve08.2h10</name>
    <dbReference type="NCBI Taxonomy" id="930991"/>
    <lineage>
        <taxon>Eukaryota</taxon>
        <taxon>Fungi</taxon>
        <taxon>Dikarya</taxon>
        <taxon>Basidiomycota</taxon>
        <taxon>Agaricomycotina</taxon>
        <taxon>Agaricomycetes</taxon>
        <taxon>Agaricomycetidae</taxon>
        <taxon>Boletales</taxon>
        <taxon>Paxilineae</taxon>
        <taxon>Paxillaceae</taxon>
        <taxon>Paxillus</taxon>
    </lineage>
</organism>
<evidence type="ECO:0000313" key="3">
    <source>
        <dbReference type="Proteomes" id="UP000054538"/>
    </source>
</evidence>
<proteinExistence type="predicted"/>
<dbReference type="OrthoDB" id="2683046at2759"/>
<evidence type="ECO:0000259" key="1">
    <source>
        <dbReference type="Pfam" id="PF13358"/>
    </source>
</evidence>
<reference evidence="3" key="2">
    <citation type="submission" date="2015-01" db="EMBL/GenBank/DDBJ databases">
        <title>Evolutionary Origins and Diversification of the Mycorrhizal Mutualists.</title>
        <authorList>
            <consortium name="DOE Joint Genome Institute"/>
            <consortium name="Mycorrhizal Genomics Consortium"/>
            <person name="Kohler A."/>
            <person name="Kuo A."/>
            <person name="Nagy L.G."/>
            <person name="Floudas D."/>
            <person name="Copeland A."/>
            <person name="Barry K.W."/>
            <person name="Cichocki N."/>
            <person name="Veneault-Fourrey C."/>
            <person name="LaButti K."/>
            <person name="Lindquist E.A."/>
            <person name="Lipzen A."/>
            <person name="Lundell T."/>
            <person name="Morin E."/>
            <person name="Murat C."/>
            <person name="Riley R."/>
            <person name="Ohm R."/>
            <person name="Sun H."/>
            <person name="Tunlid A."/>
            <person name="Henrissat B."/>
            <person name="Grigoriev I.V."/>
            <person name="Hibbett D.S."/>
            <person name="Martin F."/>
        </authorList>
    </citation>
    <scope>NUCLEOTIDE SEQUENCE [LARGE SCALE GENOMIC DNA]</scope>
    <source>
        <strain evidence="3">Ve08.2h10</strain>
    </source>
</reference>
<name>A0A0D0DAA6_9AGAM</name>
<reference evidence="2 3" key="1">
    <citation type="submission" date="2014-04" db="EMBL/GenBank/DDBJ databases">
        <authorList>
            <consortium name="DOE Joint Genome Institute"/>
            <person name="Kuo A."/>
            <person name="Kohler A."/>
            <person name="Jargeat P."/>
            <person name="Nagy L.G."/>
            <person name="Floudas D."/>
            <person name="Copeland A."/>
            <person name="Barry K.W."/>
            <person name="Cichocki N."/>
            <person name="Veneault-Fourrey C."/>
            <person name="LaButti K."/>
            <person name="Lindquist E.A."/>
            <person name="Lipzen A."/>
            <person name="Lundell T."/>
            <person name="Morin E."/>
            <person name="Murat C."/>
            <person name="Sun H."/>
            <person name="Tunlid A."/>
            <person name="Henrissat B."/>
            <person name="Grigoriev I.V."/>
            <person name="Hibbett D.S."/>
            <person name="Martin F."/>
            <person name="Nordberg H.P."/>
            <person name="Cantor M.N."/>
            <person name="Hua S.X."/>
        </authorList>
    </citation>
    <scope>NUCLEOTIDE SEQUENCE [LARGE SCALE GENOMIC DNA]</scope>
    <source>
        <strain evidence="2 3">Ve08.2h10</strain>
    </source>
</reference>
<sequence length="122" mass="13977">MVTNGCGKPGKGLSDRLVEGTLKFEGSVMMWGCMAWEDVGYATKIDESLQYHGLNPSDIIFQQDNDPKHTCKKVKEWLEEQEFRTMVWPAQSPDLNPIGHTWGYLKRRLAEHEHPTNGMEQL</sequence>
<gene>
    <name evidence="2" type="ORF">PAXRUDRAFT_143736</name>
</gene>
<dbReference type="AlphaFoldDB" id="A0A0D0DAA6"/>
<feature type="domain" description="Tc1-like transposase DDE" evidence="1">
    <location>
        <begin position="58"/>
        <end position="114"/>
    </location>
</feature>
<dbReference type="InParanoid" id="A0A0D0DAA6"/>
<evidence type="ECO:0000313" key="2">
    <source>
        <dbReference type="EMBL" id="KIK94042.1"/>
    </source>
</evidence>
<dbReference type="GO" id="GO:0003676">
    <property type="term" value="F:nucleic acid binding"/>
    <property type="evidence" value="ECO:0007669"/>
    <property type="project" value="InterPro"/>
</dbReference>
<keyword evidence="3" id="KW-1185">Reference proteome</keyword>
<dbReference type="InterPro" id="IPR036397">
    <property type="entry name" value="RNaseH_sf"/>
</dbReference>